<proteinExistence type="predicted"/>
<sequence>MKKYGTILWTIVSLIVTAACNNDIIPDNPPVKELGEEWYAGGVNGTIFNATSNAYSQSMPAIDADPALYKQFMRGEQIFEKSFVSTEGMGYSGLGPVYIRKSCIACHPSYGGRSKRVDKFDTS</sequence>
<feature type="non-terminal residue" evidence="1">
    <location>
        <position position="123"/>
    </location>
</feature>
<gene>
    <name evidence="1" type="ORF">EZS27_033556</name>
</gene>
<reference evidence="1" key="1">
    <citation type="submission" date="2019-03" db="EMBL/GenBank/DDBJ databases">
        <title>Single cell metagenomics reveals metabolic interactions within the superorganism composed of flagellate Streblomastix strix and complex community of Bacteroidetes bacteria on its surface.</title>
        <authorList>
            <person name="Treitli S.C."/>
            <person name="Kolisko M."/>
            <person name="Husnik F."/>
            <person name="Keeling P."/>
            <person name="Hampl V."/>
        </authorList>
    </citation>
    <scope>NUCLEOTIDE SEQUENCE</scope>
    <source>
        <strain evidence="1">STM</strain>
    </source>
</reference>
<dbReference type="PROSITE" id="PS51257">
    <property type="entry name" value="PROKAR_LIPOPROTEIN"/>
    <property type="match status" value="1"/>
</dbReference>
<comment type="caution">
    <text evidence="1">The sequence shown here is derived from an EMBL/GenBank/DDBJ whole genome shotgun (WGS) entry which is preliminary data.</text>
</comment>
<name>A0A5J4Q5E0_9ZZZZ</name>
<protein>
    <recommendedName>
        <fullName evidence="2">Cytochrome c domain-containing protein</fullName>
    </recommendedName>
</protein>
<dbReference type="EMBL" id="SNRY01005008">
    <property type="protein sequence ID" value="KAA6316084.1"/>
    <property type="molecule type" value="Genomic_DNA"/>
</dbReference>
<organism evidence="1">
    <name type="scientific">termite gut metagenome</name>
    <dbReference type="NCBI Taxonomy" id="433724"/>
    <lineage>
        <taxon>unclassified sequences</taxon>
        <taxon>metagenomes</taxon>
        <taxon>organismal metagenomes</taxon>
    </lineage>
</organism>
<evidence type="ECO:0008006" key="2">
    <source>
        <dbReference type="Google" id="ProtNLM"/>
    </source>
</evidence>
<evidence type="ECO:0000313" key="1">
    <source>
        <dbReference type="EMBL" id="KAA6316084.1"/>
    </source>
</evidence>
<dbReference type="AlphaFoldDB" id="A0A5J4Q5E0"/>
<accession>A0A5J4Q5E0</accession>
<dbReference type="Pfam" id="PF06537">
    <property type="entry name" value="DHOR"/>
    <property type="match status" value="1"/>
</dbReference>
<dbReference type="InterPro" id="IPR010538">
    <property type="entry name" value="DHOR"/>
</dbReference>